<feature type="domain" description="RNase H type-1" evidence="1">
    <location>
        <begin position="29"/>
        <end position="149"/>
    </location>
</feature>
<dbReference type="InterPro" id="IPR044730">
    <property type="entry name" value="RNase_H-like_dom_plant"/>
</dbReference>
<sequence length="187" mass="21382">MNNTNSLLQFPYGPYDFWSPPDLGFIKLNFDATFQSDTRTSTTAVLARDYEGKIVGAETYLFTDIVDAFVAEVRACERALIFALRMGLRRLIVEGDSLTIMKKLKAKDKDKSILKTIIHHIRTLENYFEEVCYLFVTRLSNRAAHTLAMESMRRNYFGTWVDGVPISVMALVEKGRMARSQRHQGPS</sequence>
<dbReference type="CDD" id="cd06222">
    <property type="entry name" value="RNase_H_like"/>
    <property type="match status" value="1"/>
</dbReference>
<protein>
    <recommendedName>
        <fullName evidence="1">RNase H type-1 domain-containing protein</fullName>
    </recommendedName>
</protein>
<dbReference type="PANTHER" id="PTHR47074:SF61">
    <property type="entry name" value="RNASE H TYPE-1 DOMAIN-CONTAINING PROTEIN"/>
    <property type="match status" value="1"/>
</dbReference>
<accession>A0ABR0NBW0</accession>
<keyword evidence="3" id="KW-1185">Reference proteome</keyword>
<evidence type="ECO:0000313" key="2">
    <source>
        <dbReference type="EMBL" id="KAK5792370.1"/>
    </source>
</evidence>
<dbReference type="InterPro" id="IPR052929">
    <property type="entry name" value="RNase_H-like_EbsB-rel"/>
</dbReference>
<dbReference type="Proteomes" id="UP001358586">
    <property type="component" value="Chromosome 10"/>
</dbReference>
<organism evidence="2 3">
    <name type="scientific">Gossypium arboreum</name>
    <name type="common">Tree cotton</name>
    <name type="synonym">Gossypium nanking</name>
    <dbReference type="NCBI Taxonomy" id="29729"/>
    <lineage>
        <taxon>Eukaryota</taxon>
        <taxon>Viridiplantae</taxon>
        <taxon>Streptophyta</taxon>
        <taxon>Embryophyta</taxon>
        <taxon>Tracheophyta</taxon>
        <taxon>Spermatophyta</taxon>
        <taxon>Magnoliopsida</taxon>
        <taxon>eudicotyledons</taxon>
        <taxon>Gunneridae</taxon>
        <taxon>Pentapetalae</taxon>
        <taxon>rosids</taxon>
        <taxon>malvids</taxon>
        <taxon>Malvales</taxon>
        <taxon>Malvaceae</taxon>
        <taxon>Malvoideae</taxon>
        <taxon>Gossypium</taxon>
    </lineage>
</organism>
<dbReference type="SUPFAM" id="SSF53098">
    <property type="entry name" value="Ribonuclease H-like"/>
    <property type="match status" value="1"/>
</dbReference>
<reference evidence="2 3" key="1">
    <citation type="submission" date="2023-03" db="EMBL/GenBank/DDBJ databases">
        <title>WGS of Gossypium arboreum.</title>
        <authorList>
            <person name="Yu D."/>
        </authorList>
    </citation>
    <scope>NUCLEOTIDE SEQUENCE [LARGE SCALE GENOMIC DNA]</scope>
    <source>
        <tissue evidence="2">Leaf</tissue>
    </source>
</reference>
<dbReference type="Pfam" id="PF13456">
    <property type="entry name" value="RVT_3"/>
    <property type="match status" value="1"/>
</dbReference>
<comment type="caution">
    <text evidence="2">The sequence shown here is derived from an EMBL/GenBank/DDBJ whole genome shotgun (WGS) entry which is preliminary data.</text>
</comment>
<dbReference type="InterPro" id="IPR002156">
    <property type="entry name" value="RNaseH_domain"/>
</dbReference>
<dbReference type="InterPro" id="IPR012337">
    <property type="entry name" value="RNaseH-like_sf"/>
</dbReference>
<proteinExistence type="predicted"/>
<name>A0ABR0NBW0_GOSAR</name>
<gene>
    <name evidence="2" type="ORF">PVK06_033484</name>
</gene>
<evidence type="ECO:0000259" key="1">
    <source>
        <dbReference type="Pfam" id="PF13456"/>
    </source>
</evidence>
<dbReference type="Gene3D" id="3.30.420.10">
    <property type="entry name" value="Ribonuclease H-like superfamily/Ribonuclease H"/>
    <property type="match status" value="1"/>
</dbReference>
<dbReference type="EMBL" id="JARKNE010000010">
    <property type="protein sequence ID" value="KAK5792370.1"/>
    <property type="molecule type" value="Genomic_DNA"/>
</dbReference>
<evidence type="ECO:0000313" key="3">
    <source>
        <dbReference type="Proteomes" id="UP001358586"/>
    </source>
</evidence>
<dbReference type="InterPro" id="IPR036397">
    <property type="entry name" value="RNaseH_sf"/>
</dbReference>
<dbReference type="PANTHER" id="PTHR47074">
    <property type="entry name" value="BNAC02G40300D PROTEIN"/>
    <property type="match status" value="1"/>
</dbReference>